<keyword evidence="1 2" id="KW-0238">DNA-binding</keyword>
<name>A0A1H0A8E7_9FIRM</name>
<reference evidence="5" key="1">
    <citation type="submission" date="2016-10" db="EMBL/GenBank/DDBJ databases">
        <authorList>
            <person name="Varghese N."/>
            <person name="Submissions S."/>
        </authorList>
    </citation>
    <scope>NUCLEOTIDE SEQUENCE [LARGE SCALE GENOMIC DNA]</scope>
    <source>
        <strain evidence="5">M83</strain>
    </source>
</reference>
<keyword evidence="5" id="KW-1185">Reference proteome</keyword>
<feature type="DNA-binding region" description="H-T-H motif" evidence="2">
    <location>
        <begin position="32"/>
        <end position="51"/>
    </location>
</feature>
<feature type="domain" description="HTH tetR-type" evidence="3">
    <location>
        <begin position="9"/>
        <end position="69"/>
    </location>
</feature>
<dbReference type="InterPro" id="IPR009057">
    <property type="entry name" value="Homeodomain-like_sf"/>
</dbReference>
<dbReference type="PROSITE" id="PS50977">
    <property type="entry name" value="HTH_TETR_2"/>
    <property type="match status" value="1"/>
</dbReference>
<dbReference type="OrthoDB" id="9812484at2"/>
<accession>A0A1H0A8E7</accession>
<dbReference type="InterPro" id="IPR001647">
    <property type="entry name" value="HTH_TetR"/>
</dbReference>
<dbReference type="GO" id="GO:0003677">
    <property type="term" value="F:DNA binding"/>
    <property type="evidence" value="ECO:0007669"/>
    <property type="project" value="UniProtKB-UniRule"/>
</dbReference>
<dbReference type="PANTHER" id="PTHR43479:SF11">
    <property type="entry name" value="ACREF_ENVCD OPERON REPRESSOR-RELATED"/>
    <property type="match status" value="1"/>
</dbReference>
<protein>
    <submittedName>
        <fullName evidence="4">Transcriptional regulator, TetR family</fullName>
    </submittedName>
</protein>
<evidence type="ECO:0000256" key="2">
    <source>
        <dbReference type="PROSITE-ProRule" id="PRU00335"/>
    </source>
</evidence>
<evidence type="ECO:0000313" key="5">
    <source>
        <dbReference type="Proteomes" id="UP000187651"/>
    </source>
</evidence>
<proteinExistence type="predicted"/>
<sequence>MGKLENKKINKQRSLLNSAFELFTTKGVSKTSIAEISSKAGMAKGTFYLYFKDKFDIRNRLISHESSLLFSSAVAALDKELEKRSLNFTEKIIFLIDNIINALDSNQTLLNFISKNLSWGIFKEALTTNVADNDINFLDVYHQMINDDEVNLREPEIMLFLIVELISSTCYSAILYKEPADIETAKPFIYATVRNIIKEHTIVE</sequence>
<evidence type="ECO:0000313" key="4">
    <source>
        <dbReference type="EMBL" id="SDN29908.1"/>
    </source>
</evidence>
<evidence type="ECO:0000256" key="1">
    <source>
        <dbReference type="ARBA" id="ARBA00023125"/>
    </source>
</evidence>
<dbReference type="PANTHER" id="PTHR43479">
    <property type="entry name" value="ACREF/ENVCD OPERON REPRESSOR-RELATED"/>
    <property type="match status" value="1"/>
</dbReference>
<dbReference type="AlphaFoldDB" id="A0A1H0A8E7"/>
<dbReference type="SUPFAM" id="SSF46689">
    <property type="entry name" value="Homeodomain-like"/>
    <property type="match status" value="1"/>
</dbReference>
<dbReference type="Proteomes" id="UP000187651">
    <property type="component" value="Unassembled WGS sequence"/>
</dbReference>
<dbReference type="InterPro" id="IPR050624">
    <property type="entry name" value="HTH-type_Tx_Regulator"/>
</dbReference>
<organism evidence="4 5">
    <name type="scientific">Lachnospira pectinoschiza</name>
    <dbReference type="NCBI Taxonomy" id="28052"/>
    <lineage>
        <taxon>Bacteria</taxon>
        <taxon>Bacillati</taxon>
        <taxon>Bacillota</taxon>
        <taxon>Clostridia</taxon>
        <taxon>Lachnospirales</taxon>
        <taxon>Lachnospiraceae</taxon>
        <taxon>Lachnospira</taxon>
    </lineage>
</organism>
<gene>
    <name evidence="4" type="ORF">SAMN05216544_2354</name>
</gene>
<dbReference type="EMBL" id="FNHZ01000011">
    <property type="protein sequence ID" value="SDN29908.1"/>
    <property type="molecule type" value="Genomic_DNA"/>
</dbReference>
<dbReference type="PRINTS" id="PR00455">
    <property type="entry name" value="HTHTETR"/>
</dbReference>
<dbReference type="RefSeq" id="WP_074522293.1">
    <property type="nucleotide sequence ID" value="NZ_FNHZ01000011.1"/>
</dbReference>
<dbReference type="Gene3D" id="1.10.357.10">
    <property type="entry name" value="Tetracycline Repressor, domain 2"/>
    <property type="match status" value="1"/>
</dbReference>
<dbReference type="Pfam" id="PF00440">
    <property type="entry name" value="TetR_N"/>
    <property type="match status" value="1"/>
</dbReference>
<evidence type="ECO:0000259" key="3">
    <source>
        <dbReference type="PROSITE" id="PS50977"/>
    </source>
</evidence>